<dbReference type="Proteomes" id="UP000248021">
    <property type="component" value="Unassembled WGS sequence"/>
</dbReference>
<comment type="caution">
    <text evidence="4">The sequence shown here is derived from an EMBL/GenBank/DDBJ whole genome shotgun (WGS) entry which is preliminary data.</text>
</comment>
<dbReference type="AlphaFoldDB" id="A0A2V3U3C5"/>
<dbReference type="SUPFAM" id="SSF55347">
    <property type="entry name" value="Glyceraldehyde-3-phosphate dehydrogenase-like, C-terminal domain"/>
    <property type="match status" value="1"/>
</dbReference>
<reference evidence="4 5" key="1">
    <citation type="submission" date="2018-05" db="EMBL/GenBank/DDBJ databases">
        <title>Genomic Encyclopedia of Type Strains, Phase IV (KMG-IV): sequencing the most valuable type-strain genomes for metagenomic binning, comparative biology and taxonomic classification.</title>
        <authorList>
            <person name="Goeker M."/>
        </authorList>
    </citation>
    <scope>NUCLEOTIDE SEQUENCE [LARGE SCALE GENOMIC DNA]</scope>
    <source>
        <strain evidence="4 5">DSM 6462</strain>
    </source>
</reference>
<dbReference type="Gene3D" id="3.40.50.720">
    <property type="entry name" value="NAD(P)-binding Rossmann-like Domain"/>
    <property type="match status" value="1"/>
</dbReference>
<gene>
    <name evidence="4" type="ORF">C7450_107223</name>
</gene>
<evidence type="ECO:0000259" key="3">
    <source>
        <dbReference type="Pfam" id="PF22725"/>
    </source>
</evidence>
<protein>
    <submittedName>
        <fullName evidence="4">Putative dehydrogenase</fullName>
    </submittedName>
</protein>
<evidence type="ECO:0000256" key="1">
    <source>
        <dbReference type="ARBA" id="ARBA00023002"/>
    </source>
</evidence>
<dbReference type="Pfam" id="PF22725">
    <property type="entry name" value="GFO_IDH_MocA_C3"/>
    <property type="match status" value="1"/>
</dbReference>
<evidence type="ECO:0000259" key="2">
    <source>
        <dbReference type="Pfam" id="PF01408"/>
    </source>
</evidence>
<keyword evidence="5" id="KW-1185">Reference proteome</keyword>
<dbReference type="Gene3D" id="3.30.360.10">
    <property type="entry name" value="Dihydrodipicolinate Reductase, domain 2"/>
    <property type="match status" value="1"/>
</dbReference>
<dbReference type="Pfam" id="PF01408">
    <property type="entry name" value="GFO_IDH_MocA"/>
    <property type="match status" value="1"/>
</dbReference>
<accession>A0A2V3U3C5</accession>
<feature type="domain" description="GFO/IDH/MocA-like oxidoreductase" evidence="3">
    <location>
        <begin position="136"/>
        <end position="260"/>
    </location>
</feature>
<sequence>MATGAESGRRLRVGLLGTGGVASKYAALYGEYPRSLLVALHDPFDPGAGELAARFGGRVAASVEDLIASDIDAVVISTPNPLHLAQASAALKAGRHVLLQKPMTVTLAQAEELERVAEDSGKVLALYMNSLDNPVFRDLRRMITEGVLGKVGSINCKLANGMGHVWRNRPANFWRGSRAAVGGGSFAMLACHYLNLAQWLLDQPIIRTTAIGTNLMCDHIEGDDLMSAIVEFAGGELGVIEAAWCVKGEQMSLHGSAGSFAYIDNSVVTMKADSPFIGEAIRYETPGTRVVLDGLLAPAMSDWTNPYNQHRCFVDAMLDGTPVPMPAGKGVQDMRVLDAAYRSSAGAVHVAVHVAIHVADDGAVAEAVA</sequence>
<evidence type="ECO:0000313" key="4">
    <source>
        <dbReference type="EMBL" id="PXW57183.1"/>
    </source>
</evidence>
<organism evidence="4 5">
    <name type="scientific">Chelatococcus asaccharovorans</name>
    <dbReference type="NCBI Taxonomy" id="28210"/>
    <lineage>
        <taxon>Bacteria</taxon>
        <taxon>Pseudomonadati</taxon>
        <taxon>Pseudomonadota</taxon>
        <taxon>Alphaproteobacteria</taxon>
        <taxon>Hyphomicrobiales</taxon>
        <taxon>Chelatococcaceae</taxon>
        <taxon>Chelatococcus</taxon>
    </lineage>
</organism>
<dbReference type="GO" id="GO:0016491">
    <property type="term" value="F:oxidoreductase activity"/>
    <property type="evidence" value="ECO:0007669"/>
    <property type="project" value="UniProtKB-KW"/>
</dbReference>
<dbReference type="GO" id="GO:0000166">
    <property type="term" value="F:nucleotide binding"/>
    <property type="evidence" value="ECO:0007669"/>
    <property type="project" value="InterPro"/>
</dbReference>
<proteinExistence type="predicted"/>
<dbReference type="RefSeq" id="WP_170147293.1">
    <property type="nucleotide sequence ID" value="NZ_JAHBRY010000001.1"/>
</dbReference>
<dbReference type="PANTHER" id="PTHR43818">
    <property type="entry name" value="BCDNA.GH03377"/>
    <property type="match status" value="1"/>
</dbReference>
<dbReference type="InterPro" id="IPR050463">
    <property type="entry name" value="Gfo/Idh/MocA_oxidrdct_glycsds"/>
</dbReference>
<dbReference type="SUPFAM" id="SSF51735">
    <property type="entry name" value="NAD(P)-binding Rossmann-fold domains"/>
    <property type="match status" value="1"/>
</dbReference>
<name>A0A2V3U3C5_9HYPH</name>
<dbReference type="InterPro" id="IPR000683">
    <property type="entry name" value="Gfo/Idh/MocA-like_OxRdtase_N"/>
</dbReference>
<dbReference type="InterPro" id="IPR055170">
    <property type="entry name" value="GFO_IDH_MocA-like_dom"/>
</dbReference>
<evidence type="ECO:0000313" key="5">
    <source>
        <dbReference type="Proteomes" id="UP000248021"/>
    </source>
</evidence>
<feature type="domain" description="Gfo/Idh/MocA-like oxidoreductase N-terminal" evidence="2">
    <location>
        <begin position="11"/>
        <end position="125"/>
    </location>
</feature>
<dbReference type="PANTHER" id="PTHR43818:SF11">
    <property type="entry name" value="BCDNA.GH03377"/>
    <property type="match status" value="1"/>
</dbReference>
<keyword evidence="1" id="KW-0560">Oxidoreductase</keyword>
<dbReference type="EMBL" id="QJJK01000007">
    <property type="protein sequence ID" value="PXW57183.1"/>
    <property type="molecule type" value="Genomic_DNA"/>
</dbReference>
<dbReference type="InterPro" id="IPR036291">
    <property type="entry name" value="NAD(P)-bd_dom_sf"/>
</dbReference>